<sequence length="283" mass="31838">MAMRRMRRRSVRSRPYRSTLRSRTPYGRKRTFARRSVKDRFQATSDINRGGWNFRKKPKFNARRWKKQLWDASSAAQKYRSNNSVTFAVIDSNSAAVVAQKRVYFTARTRDAAGARFYQTAGGLVDIDGVSVTTTFGGGDLFIRGGQNTIQFANAAASPSAIKVETWLVRTTDNGGPPANPFDASLTWDPSLPDAALAPGDPNADVWKFYKFWGMSSTMLKPGEVFERTVPIRPQKIDQDQHINNRNRDFWCYTIQSMSAAGVNPLIITSAWNLSFTGDRTTV</sequence>
<accession>A0A6M3YPC3</accession>
<proteinExistence type="predicted"/>
<dbReference type="EMBL" id="MN928932">
    <property type="protein sequence ID" value="QJI53707.1"/>
    <property type="molecule type" value="Genomic_DNA"/>
</dbReference>
<reference evidence="2" key="1">
    <citation type="submission" date="2020-01" db="EMBL/GenBank/DDBJ databases">
        <title>Novel CRESS-DNA virus.</title>
        <authorList>
            <person name="Liu Q."/>
            <person name="Shan T."/>
            <person name="Yang S."/>
            <person name="Zhang W."/>
        </authorList>
    </citation>
    <scope>NUCLEOTIDE SEQUENCE</scope>
    <source>
        <strain evidence="2">Hbl169cre1</strain>
    </source>
</reference>
<feature type="region of interest" description="Disordered" evidence="1">
    <location>
        <begin position="1"/>
        <end position="28"/>
    </location>
</feature>
<evidence type="ECO:0000256" key="1">
    <source>
        <dbReference type="SAM" id="MobiDB-lite"/>
    </source>
</evidence>
<name>A0A6M3YPC3_9VIRU</name>
<organism evidence="2">
    <name type="scientific">Cressdnaviricota sp</name>
    <dbReference type="NCBI Taxonomy" id="2748378"/>
    <lineage>
        <taxon>Viruses</taxon>
        <taxon>Monodnaviria</taxon>
        <taxon>Shotokuvirae</taxon>
        <taxon>Cressdnaviricota</taxon>
    </lineage>
</organism>
<feature type="compositionally biased region" description="Basic residues" evidence="1">
    <location>
        <begin position="1"/>
        <end position="15"/>
    </location>
</feature>
<protein>
    <submittedName>
        <fullName evidence="2">Capsid protein</fullName>
    </submittedName>
</protein>
<evidence type="ECO:0000313" key="2">
    <source>
        <dbReference type="EMBL" id="QJI53707.1"/>
    </source>
</evidence>